<gene>
    <name evidence="2" type="ORF">B0H15DRAFT_951446</name>
</gene>
<feature type="chain" id="PRO_5042225116" evidence="1">
    <location>
        <begin position="42"/>
        <end position="104"/>
    </location>
</feature>
<dbReference type="EMBL" id="JARJCN010000037">
    <property type="protein sequence ID" value="KAJ7084563.1"/>
    <property type="molecule type" value="Genomic_DNA"/>
</dbReference>
<feature type="signal peptide" evidence="1">
    <location>
        <begin position="1"/>
        <end position="41"/>
    </location>
</feature>
<evidence type="ECO:0000313" key="3">
    <source>
        <dbReference type="Proteomes" id="UP001222325"/>
    </source>
</evidence>
<keyword evidence="3" id="KW-1185">Reference proteome</keyword>
<comment type="caution">
    <text evidence="2">The sequence shown here is derived from an EMBL/GenBank/DDBJ whole genome shotgun (WGS) entry which is preliminary data.</text>
</comment>
<keyword evidence="1" id="KW-0732">Signal</keyword>
<dbReference type="AlphaFoldDB" id="A0AAD6TZA1"/>
<protein>
    <submittedName>
        <fullName evidence="2">Uncharacterized protein</fullName>
    </submittedName>
</protein>
<sequence length="104" mass="11113">MADRWPFSTGYKSGLVSRAPQLIMQFSTLALLLCACALTSAAPISGRDPSTADVSEVNIHAPWGDRITFLSSIGNGKKLRIQGTDTSVAIVDSDNTKLVTVEKM</sequence>
<organism evidence="2 3">
    <name type="scientific">Mycena belliarum</name>
    <dbReference type="NCBI Taxonomy" id="1033014"/>
    <lineage>
        <taxon>Eukaryota</taxon>
        <taxon>Fungi</taxon>
        <taxon>Dikarya</taxon>
        <taxon>Basidiomycota</taxon>
        <taxon>Agaricomycotina</taxon>
        <taxon>Agaricomycetes</taxon>
        <taxon>Agaricomycetidae</taxon>
        <taxon>Agaricales</taxon>
        <taxon>Marasmiineae</taxon>
        <taxon>Mycenaceae</taxon>
        <taxon>Mycena</taxon>
    </lineage>
</organism>
<dbReference type="Proteomes" id="UP001222325">
    <property type="component" value="Unassembled WGS sequence"/>
</dbReference>
<evidence type="ECO:0000256" key="1">
    <source>
        <dbReference type="SAM" id="SignalP"/>
    </source>
</evidence>
<reference evidence="2" key="1">
    <citation type="submission" date="2023-03" db="EMBL/GenBank/DDBJ databases">
        <title>Massive genome expansion in bonnet fungi (Mycena s.s.) driven by repeated elements and novel gene families across ecological guilds.</title>
        <authorList>
            <consortium name="Lawrence Berkeley National Laboratory"/>
            <person name="Harder C.B."/>
            <person name="Miyauchi S."/>
            <person name="Viragh M."/>
            <person name="Kuo A."/>
            <person name="Thoen E."/>
            <person name="Andreopoulos B."/>
            <person name="Lu D."/>
            <person name="Skrede I."/>
            <person name="Drula E."/>
            <person name="Henrissat B."/>
            <person name="Morin E."/>
            <person name="Kohler A."/>
            <person name="Barry K."/>
            <person name="LaButti K."/>
            <person name="Morin E."/>
            <person name="Salamov A."/>
            <person name="Lipzen A."/>
            <person name="Mereny Z."/>
            <person name="Hegedus B."/>
            <person name="Baldrian P."/>
            <person name="Stursova M."/>
            <person name="Weitz H."/>
            <person name="Taylor A."/>
            <person name="Grigoriev I.V."/>
            <person name="Nagy L.G."/>
            <person name="Martin F."/>
            <person name="Kauserud H."/>
        </authorList>
    </citation>
    <scope>NUCLEOTIDE SEQUENCE</scope>
    <source>
        <strain evidence="2">CBHHK173m</strain>
    </source>
</reference>
<proteinExistence type="predicted"/>
<evidence type="ECO:0000313" key="2">
    <source>
        <dbReference type="EMBL" id="KAJ7084563.1"/>
    </source>
</evidence>
<name>A0AAD6TZA1_9AGAR</name>
<accession>A0AAD6TZA1</accession>